<evidence type="ECO:0000313" key="2">
    <source>
        <dbReference type="Proteomes" id="UP000580861"/>
    </source>
</evidence>
<organism evidence="1 2">
    <name type="scientific">Amycolatopsis umgeniensis</name>
    <dbReference type="NCBI Taxonomy" id="336628"/>
    <lineage>
        <taxon>Bacteria</taxon>
        <taxon>Bacillati</taxon>
        <taxon>Actinomycetota</taxon>
        <taxon>Actinomycetes</taxon>
        <taxon>Pseudonocardiales</taxon>
        <taxon>Pseudonocardiaceae</taxon>
        <taxon>Amycolatopsis</taxon>
    </lineage>
</organism>
<accession>A0A841B9L6</accession>
<reference evidence="1 2" key="1">
    <citation type="submission" date="2020-08" db="EMBL/GenBank/DDBJ databases">
        <title>Sequencing the genomes of 1000 actinobacteria strains.</title>
        <authorList>
            <person name="Klenk H.-P."/>
        </authorList>
    </citation>
    <scope>NUCLEOTIDE SEQUENCE [LARGE SCALE GENOMIC DNA]</scope>
    <source>
        <strain evidence="1 2">DSM 45272</strain>
    </source>
</reference>
<name>A0A841B9L6_9PSEU</name>
<dbReference type="EMBL" id="JACHMX010000001">
    <property type="protein sequence ID" value="MBB5855204.1"/>
    <property type="molecule type" value="Genomic_DNA"/>
</dbReference>
<gene>
    <name evidence="1" type="ORF">HDA45_005291</name>
</gene>
<evidence type="ECO:0000313" key="1">
    <source>
        <dbReference type="EMBL" id="MBB5855204.1"/>
    </source>
</evidence>
<keyword evidence="2" id="KW-1185">Reference proteome</keyword>
<dbReference type="Proteomes" id="UP000580861">
    <property type="component" value="Unassembled WGS sequence"/>
</dbReference>
<comment type="caution">
    <text evidence="1">The sequence shown here is derived from an EMBL/GenBank/DDBJ whole genome shotgun (WGS) entry which is preliminary data.</text>
</comment>
<protein>
    <submittedName>
        <fullName evidence="1">Uncharacterized protein</fullName>
    </submittedName>
</protein>
<proteinExistence type="predicted"/>
<sequence>MPRILTNLKFWALAFCVVWLGIVIAIIAKDPAFAHGTK</sequence>
<dbReference type="AlphaFoldDB" id="A0A841B9L6"/>